<name>A0A0R1TXC5_9LACO</name>
<evidence type="ECO:0000256" key="5">
    <source>
        <dbReference type="RuleBase" id="RU003690"/>
    </source>
</evidence>
<proteinExistence type="inferred from homology"/>
<dbReference type="AlphaFoldDB" id="A0A0R1TXC5"/>
<dbReference type="Gene3D" id="3.20.20.80">
    <property type="entry name" value="Glycosidases"/>
    <property type="match status" value="1"/>
</dbReference>
<comment type="caution">
    <text evidence="7">The sequence shown here is derived from an EMBL/GenBank/DDBJ whole genome shotgun (WGS) entry which is preliminary data.</text>
</comment>
<dbReference type="PANTHER" id="PTHR10353">
    <property type="entry name" value="GLYCOSYL HYDROLASE"/>
    <property type="match status" value="1"/>
</dbReference>
<dbReference type="PANTHER" id="PTHR10353:SF122">
    <property type="entry name" value="6-PHOSPHO-BETA-GLUCOSIDASE ASCB-RELATED"/>
    <property type="match status" value="1"/>
</dbReference>
<dbReference type="PROSITE" id="PS00572">
    <property type="entry name" value="GLYCOSYL_HYDROL_F1_1"/>
    <property type="match status" value="1"/>
</dbReference>
<keyword evidence="2 6" id="KW-0378">Hydrolase</keyword>
<dbReference type="EMBL" id="AZFJ01000049">
    <property type="protein sequence ID" value="KRL85799.1"/>
    <property type="molecule type" value="Genomic_DNA"/>
</dbReference>
<dbReference type="FunFam" id="3.20.20.80:FF:000004">
    <property type="entry name" value="Beta-glucosidase 6-phospho-beta-glucosidase"/>
    <property type="match status" value="1"/>
</dbReference>
<dbReference type="InterPro" id="IPR017853">
    <property type="entry name" value="GH"/>
</dbReference>
<evidence type="ECO:0000256" key="4">
    <source>
        <dbReference type="PROSITE-ProRule" id="PRU10055"/>
    </source>
</evidence>
<dbReference type="SUPFAM" id="SSF51445">
    <property type="entry name" value="(Trans)glycosidases"/>
    <property type="match status" value="1"/>
</dbReference>
<evidence type="ECO:0000256" key="1">
    <source>
        <dbReference type="ARBA" id="ARBA00010838"/>
    </source>
</evidence>
<dbReference type="GO" id="GO:0005829">
    <property type="term" value="C:cytosol"/>
    <property type="evidence" value="ECO:0007669"/>
    <property type="project" value="TreeGrafter"/>
</dbReference>
<feature type="active site" description="Nucleophile" evidence="4">
    <location>
        <position position="384"/>
    </location>
</feature>
<dbReference type="PATRIC" id="fig|1423783.4.peg.1232"/>
<dbReference type="GO" id="GO:0016052">
    <property type="term" value="P:carbohydrate catabolic process"/>
    <property type="evidence" value="ECO:0007669"/>
    <property type="project" value="TreeGrafter"/>
</dbReference>
<evidence type="ECO:0000313" key="8">
    <source>
        <dbReference type="Proteomes" id="UP000051922"/>
    </source>
</evidence>
<reference evidence="7 8" key="1">
    <citation type="journal article" date="2015" name="Genome Announc.">
        <title>Expanding the biotechnology potential of lactobacilli through comparative genomics of 213 strains and associated genera.</title>
        <authorList>
            <person name="Sun Z."/>
            <person name="Harris H.M."/>
            <person name="McCann A."/>
            <person name="Guo C."/>
            <person name="Argimon S."/>
            <person name="Zhang W."/>
            <person name="Yang X."/>
            <person name="Jeffery I.B."/>
            <person name="Cooney J.C."/>
            <person name="Kagawa T.F."/>
            <person name="Liu W."/>
            <person name="Song Y."/>
            <person name="Salvetti E."/>
            <person name="Wrobel A."/>
            <person name="Rasinkangas P."/>
            <person name="Parkhill J."/>
            <person name="Rea M.C."/>
            <person name="O'Sullivan O."/>
            <person name="Ritari J."/>
            <person name="Douillard F.P."/>
            <person name="Paul Ross R."/>
            <person name="Yang R."/>
            <person name="Briner A.E."/>
            <person name="Felis G.E."/>
            <person name="de Vos W.M."/>
            <person name="Barrangou R."/>
            <person name="Klaenhammer T.R."/>
            <person name="Caufield P.W."/>
            <person name="Cui Y."/>
            <person name="Zhang H."/>
            <person name="O'Toole P.W."/>
        </authorList>
    </citation>
    <scope>NUCLEOTIDE SEQUENCE [LARGE SCALE GENOMIC DNA]</scope>
    <source>
        <strain evidence="7 8">DSM 15945</strain>
    </source>
</reference>
<keyword evidence="3 6" id="KW-0326">Glycosidase</keyword>
<evidence type="ECO:0000256" key="2">
    <source>
        <dbReference type="ARBA" id="ARBA00022801"/>
    </source>
</evidence>
<evidence type="ECO:0000256" key="3">
    <source>
        <dbReference type="ARBA" id="ARBA00023295"/>
    </source>
</evidence>
<evidence type="ECO:0000313" key="7">
    <source>
        <dbReference type="EMBL" id="KRL85799.1"/>
    </source>
</evidence>
<keyword evidence="8" id="KW-1185">Reference proteome</keyword>
<dbReference type="PRINTS" id="PR00131">
    <property type="entry name" value="GLHYDRLASE1"/>
</dbReference>
<comment type="similarity">
    <text evidence="1 5">Belongs to the glycosyl hydrolase 1 family.</text>
</comment>
<dbReference type="Pfam" id="PF00232">
    <property type="entry name" value="Glyco_hydro_1"/>
    <property type="match status" value="1"/>
</dbReference>
<protein>
    <submittedName>
        <fullName evidence="7">6-phospho-beta-glucosidase</fullName>
    </submittedName>
</protein>
<dbReference type="NCBIfam" id="NF007158">
    <property type="entry name" value="PRK09593.1"/>
    <property type="match status" value="1"/>
</dbReference>
<dbReference type="InterPro" id="IPR018120">
    <property type="entry name" value="Glyco_hydro_1_AS"/>
</dbReference>
<dbReference type="InterPro" id="IPR001360">
    <property type="entry name" value="Glyco_hydro_1"/>
</dbReference>
<evidence type="ECO:0000256" key="6">
    <source>
        <dbReference type="RuleBase" id="RU004468"/>
    </source>
</evidence>
<dbReference type="STRING" id="1423783.FC50_GL001190"/>
<accession>A0A0R1TXC5</accession>
<organism evidence="7 8">
    <name type="scientific">Lacticaseibacillus pantheris DSM 15945 = JCM 12539 = NBRC 106106</name>
    <dbReference type="NCBI Taxonomy" id="1423783"/>
    <lineage>
        <taxon>Bacteria</taxon>
        <taxon>Bacillati</taxon>
        <taxon>Bacillota</taxon>
        <taxon>Bacilli</taxon>
        <taxon>Lactobacillales</taxon>
        <taxon>Lactobacillaceae</taxon>
        <taxon>Lacticaseibacillus</taxon>
    </lineage>
</organism>
<dbReference type="GO" id="GO:0008422">
    <property type="term" value="F:beta-glucosidase activity"/>
    <property type="evidence" value="ECO:0007669"/>
    <property type="project" value="TreeGrafter"/>
</dbReference>
<dbReference type="InterPro" id="IPR033132">
    <property type="entry name" value="GH_1_N_CS"/>
</dbReference>
<sequence>MKGAFMMQQFPEGFLWGGATAANQLEGAYQEGGKGLSIADALPGGPERFKIVDQPDFDWSIDEDKYTYPNHKGIDFYHHYQEDIALFAEIGFKCYRFSIAWSRIFPNGDETQPNEDGLQFYDRVIDECLKYNIEPVITISHYEMPLNLVTTYGGGKNRALIGFYERYARVVLTRFASRVKYWMTFNEINSALHFPVMGQGLVASNGGNEMQNRYQAWHNQFVAGAKAVAIGHQLRSDLQIGCMLLYATTYAYDANPVNQLAALKENQAMNHFCGDVQVRGQYPLYTESLMNHYGFSFKDLEVTDEDLAVLAANPVDYIGFSYYMSTAVNVTDKSLATANGNLVGGVTNPFLKSSDWGWQIDPTGLRIALNELANRYNKPVFVVENGLGAVDQPDANHFVQDDYRINYLREHIEAIRGAIADGVQVMGYTPWGCIDLVSASTGQMSKRYGFIYVDLDDEGHGSMKRYRKASFEWYKRVIGSNGEKMK</sequence>
<dbReference type="Proteomes" id="UP000051922">
    <property type="component" value="Unassembled WGS sequence"/>
</dbReference>
<dbReference type="PROSITE" id="PS00653">
    <property type="entry name" value="GLYCOSYL_HYDROL_F1_2"/>
    <property type="match status" value="1"/>
</dbReference>
<gene>
    <name evidence="7" type="ORF">FC50_GL001190</name>
</gene>